<reference evidence="4" key="1">
    <citation type="submission" date="2025-08" db="UniProtKB">
        <authorList>
            <consortium name="Ensembl"/>
        </authorList>
    </citation>
    <scope>IDENTIFICATION</scope>
</reference>
<dbReference type="PANTHER" id="PTHR15045:SF1">
    <property type="entry name" value="FUCOSE-1-PHOSPHATE GUANYLYLTRANSFERASE"/>
    <property type="match status" value="1"/>
</dbReference>
<dbReference type="GO" id="GO:0047341">
    <property type="term" value="F:fucose-1-phosphate guanylyltransferase activity"/>
    <property type="evidence" value="ECO:0007669"/>
    <property type="project" value="Ensembl"/>
</dbReference>
<keyword evidence="5" id="KW-1185">Reference proteome</keyword>
<accession>A0A8C9N002</accession>
<organism evidence="4 5">
    <name type="scientific">Serinus canaria</name>
    <name type="common">Island canary</name>
    <name type="synonym">Fringilla canaria</name>
    <dbReference type="NCBI Taxonomy" id="9135"/>
    <lineage>
        <taxon>Eukaryota</taxon>
        <taxon>Metazoa</taxon>
        <taxon>Chordata</taxon>
        <taxon>Craniata</taxon>
        <taxon>Vertebrata</taxon>
        <taxon>Euteleostomi</taxon>
        <taxon>Archelosauria</taxon>
        <taxon>Archosauria</taxon>
        <taxon>Dinosauria</taxon>
        <taxon>Saurischia</taxon>
        <taxon>Theropoda</taxon>
        <taxon>Coelurosauria</taxon>
        <taxon>Aves</taxon>
        <taxon>Neognathae</taxon>
        <taxon>Neoaves</taxon>
        <taxon>Telluraves</taxon>
        <taxon>Australaves</taxon>
        <taxon>Passeriformes</taxon>
        <taxon>Passeroidea</taxon>
        <taxon>Fringillidae</taxon>
        <taxon>Carduelinae</taxon>
        <taxon>Serinus</taxon>
    </lineage>
</organism>
<dbReference type="InterPro" id="IPR011004">
    <property type="entry name" value="Trimer_LpxA-like_sf"/>
</dbReference>
<dbReference type="AlphaFoldDB" id="A0A8C9N002"/>
<dbReference type="Pfam" id="PF07959">
    <property type="entry name" value="Fucose_pyrophosphorylase"/>
    <property type="match status" value="1"/>
</dbReference>
<evidence type="ECO:0000256" key="2">
    <source>
        <dbReference type="ARBA" id="ARBA00022741"/>
    </source>
</evidence>
<gene>
    <name evidence="4" type="primary">FPGT</name>
</gene>
<dbReference type="Proteomes" id="UP000694409">
    <property type="component" value="Unassembled WGS sequence"/>
</dbReference>
<reference evidence="4" key="2">
    <citation type="submission" date="2025-09" db="UniProtKB">
        <authorList>
            <consortium name="Ensembl"/>
        </authorList>
    </citation>
    <scope>IDENTIFICATION</scope>
</reference>
<dbReference type="GO" id="GO:0042352">
    <property type="term" value="P:GDP-L-fucose salvage"/>
    <property type="evidence" value="ECO:0007669"/>
    <property type="project" value="Ensembl"/>
</dbReference>
<protein>
    <submittedName>
        <fullName evidence="4">Fucose-1-phosphate guanylyltransferase</fullName>
    </submittedName>
</protein>
<dbReference type="InterPro" id="IPR012887">
    <property type="entry name" value="GDP_fucose_pyrophosphorylase"/>
</dbReference>
<evidence type="ECO:0000259" key="3">
    <source>
        <dbReference type="Pfam" id="PF07959"/>
    </source>
</evidence>
<keyword evidence="1" id="KW-0808">Transferase</keyword>
<dbReference type="SUPFAM" id="SSF51161">
    <property type="entry name" value="Trimeric LpxA-like enzymes"/>
    <property type="match status" value="1"/>
</dbReference>
<evidence type="ECO:0000313" key="5">
    <source>
        <dbReference type="Proteomes" id="UP000694409"/>
    </source>
</evidence>
<proteinExistence type="predicted"/>
<dbReference type="GO" id="GO:0042354">
    <property type="term" value="P:L-fucose metabolic process"/>
    <property type="evidence" value="ECO:0007669"/>
    <property type="project" value="Ensembl"/>
</dbReference>
<dbReference type="Gene3D" id="2.160.10.10">
    <property type="entry name" value="Hexapeptide repeat proteins"/>
    <property type="match status" value="1"/>
</dbReference>
<sequence>MSCNHNTSEVPALRGLCWEVHCQHLEWGHPGDAGASIQRHCTARRGATGVRGLENLGSEQKKDSRESRGCWAALLSAMKTPYKRAEVKLQQKRPSLSGAVPVPAGSAARPGELWDAVVLTAADAAQAGAFREQLAEKLRREQLPRAVRYLVCADPPGPRIGNGGSTLHALRCLEEQYGDQWTSFTVLLIHSGGYSQRLPNASALGKIFTALPLGEPLYQMLELKLSMYIDFPRHMKPGVLVTCSDDIELYSTGVTEAITFDKPGFTALAHPSDLAVGTTHGVFVLDPSSFSGKGGLEYGSCYRFLHKPDVETMHQSGAVCVRRDRPQLSSPGSCGDSAVASECVYTDSVFYMDHSTAQQLLHFYKQMGTLGCEIDAYGDFLQALGPGATPDYTKNTRNVSKEDSGLVAVRQQLYSLLQGTALNVIVLNNSQFYHIGTTQEYLFHFTAESKLRFELGLQPVAFSICPDSARTLDQLSIIQSILEPGCVIGPGSVIEYSRIGPEVSVGKGSIVSGSYINFSVDIPSECFLSSVSVKMADGVEYVTMVFGVGDDLKKSVKSLSDIHSLRFFGASLPECLDLWSLEASDQLFSSEDTRLGLWTARIFPVCSTLSESVRMSLNMLNSVQHKSAFKVSGFQLLSVEEMLTYKDVEDMLQFRKQIYDEICLQRQKEKSDYRMNGT</sequence>
<dbReference type="GO" id="GO:0000166">
    <property type="term" value="F:nucleotide binding"/>
    <property type="evidence" value="ECO:0007669"/>
    <property type="project" value="UniProtKB-KW"/>
</dbReference>
<evidence type="ECO:0000256" key="1">
    <source>
        <dbReference type="ARBA" id="ARBA00022679"/>
    </source>
</evidence>
<evidence type="ECO:0000313" key="4">
    <source>
        <dbReference type="Ensembl" id="ENSSCAP00000010808.1"/>
    </source>
</evidence>
<feature type="domain" description="GDP-fucose pyrophosphorylase" evidence="3">
    <location>
        <begin position="178"/>
        <end position="608"/>
    </location>
</feature>
<keyword evidence="2" id="KW-0547">Nucleotide-binding</keyword>
<dbReference type="PANTHER" id="PTHR15045">
    <property type="entry name" value="FUCOSE-1-PHOSPHATE GUANYLYLTRANSFERASE"/>
    <property type="match status" value="1"/>
</dbReference>
<dbReference type="Ensembl" id="ENSSCAT00000012208.1">
    <property type="protein sequence ID" value="ENSSCAP00000010808.1"/>
    <property type="gene ID" value="ENSSCAG00000008071.1"/>
</dbReference>
<name>A0A8C9N002_SERCA</name>
<dbReference type="GeneTree" id="ENSGT00780000122095"/>